<evidence type="ECO:0000313" key="3">
    <source>
        <dbReference type="Proteomes" id="UP000644749"/>
    </source>
</evidence>
<dbReference type="PROSITE" id="PS51257">
    <property type="entry name" value="PROKAR_LIPOPROTEIN"/>
    <property type="match status" value="1"/>
</dbReference>
<accession>A0ABS1S0X5</accession>
<evidence type="ECO:0008006" key="4">
    <source>
        <dbReference type="Google" id="ProtNLM"/>
    </source>
</evidence>
<evidence type="ECO:0000313" key="2">
    <source>
        <dbReference type="EMBL" id="MBL3672338.1"/>
    </source>
</evidence>
<sequence length="87" mass="9251">MRQMLIIPLAALLAGCTGEAEDYPRLLPTDQILAEPTLPDHAPDAALSPADVDAEAQARADALRQRAEALRGPVIEPGTLARMRPQG</sequence>
<name>A0ABS1S0X5_9RHOB</name>
<protein>
    <recommendedName>
        <fullName evidence="4">DUF3035 domain-containing protein</fullName>
    </recommendedName>
</protein>
<feature type="region of interest" description="Disordered" evidence="1">
    <location>
        <begin position="68"/>
        <end position="87"/>
    </location>
</feature>
<proteinExistence type="predicted"/>
<reference evidence="2 3" key="1">
    <citation type="submission" date="2021-01" db="EMBL/GenBank/DDBJ databases">
        <title>011410 draft genome.</title>
        <authorList>
            <person name="Lang L."/>
        </authorList>
    </citation>
    <scope>NUCLEOTIDE SEQUENCE [LARGE SCALE GENOMIC DNA]</scope>
    <source>
        <strain evidence="2 3">KCTC 42845</strain>
    </source>
</reference>
<keyword evidence="3" id="KW-1185">Reference proteome</keyword>
<feature type="region of interest" description="Disordered" evidence="1">
    <location>
        <begin position="37"/>
        <end position="56"/>
    </location>
</feature>
<comment type="caution">
    <text evidence="2">The sequence shown here is derived from an EMBL/GenBank/DDBJ whole genome shotgun (WGS) entry which is preliminary data.</text>
</comment>
<dbReference type="EMBL" id="JAESHT010000002">
    <property type="protein sequence ID" value="MBL3672338.1"/>
    <property type="molecule type" value="Genomic_DNA"/>
</dbReference>
<organism evidence="2 3">
    <name type="scientific">Paracoccus aerius</name>
    <dbReference type="NCBI Taxonomy" id="1915382"/>
    <lineage>
        <taxon>Bacteria</taxon>
        <taxon>Pseudomonadati</taxon>
        <taxon>Pseudomonadota</taxon>
        <taxon>Alphaproteobacteria</taxon>
        <taxon>Rhodobacterales</taxon>
        <taxon>Paracoccaceae</taxon>
        <taxon>Paracoccus</taxon>
    </lineage>
</organism>
<dbReference type="RefSeq" id="WP_191307379.1">
    <property type="nucleotide sequence ID" value="NZ_BNCL01000001.1"/>
</dbReference>
<dbReference type="Proteomes" id="UP000644749">
    <property type="component" value="Unassembled WGS sequence"/>
</dbReference>
<evidence type="ECO:0000256" key="1">
    <source>
        <dbReference type="SAM" id="MobiDB-lite"/>
    </source>
</evidence>
<gene>
    <name evidence="2" type="ORF">JL111_02470</name>
</gene>